<sequence>LRGYVHDRRARDRSRWDGPAADPSGSRGRRLGALRFSSQILPLLCSELPAGLPQADVHHLRHFRPREGSWNARGDDDDSRLRQPGPDHAHSALVGPPRRPLWRTRHVECQLHRTRFRLRRICSDRPSSYALCPVLCGQSHFLRQHRSHDIRTPHRRRSRSETNPLHGGHHESSGCRGCPLDWRARMALLRTPGDLPQRFSAGCSVAHRHPMDSASRARGFGIV</sequence>
<feature type="non-terminal residue" evidence="2">
    <location>
        <position position="223"/>
    </location>
</feature>
<gene>
    <name evidence="2" type="ORF">METZ01_LOCUS459961</name>
</gene>
<feature type="region of interest" description="Disordered" evidence="1">
    <location>
        <begin position="147"/>
        <end position="174"/>
    </location>
</feature>
<name>A0A383AH11_9ZZZZ</name>
<feature type="compositionally biased region" description="Basic and acidic residues" evidence="1">
    <location>
        <begin position="1"/>
        <end position="16"/>
    </location>
</feature>
<feature type="non-terminal residue" evidence="2">
    <location>
        <position position="1"/>
    </location>
</feature>
<evidence type="ECO:0000313" key="2">
    <source>
        <dbReference type="EMBL" id="SVE07107.1"/>
    </source>
</evidence>
<evidence type="ECO:0000256" key="1">
    <source>
        <dbReference type="SAM" id="MobiDB-lite"/>
    </source>
</evidence>
<protein>
    <submittedName>
        <fullName evidence="2">Uncharacterized protein</fullName>
    </submittedName>
</protein>
<proteinExistence type="predicted"/>
<dbReference type="EMBL" id="UINC01192124">
    <property type="protein sequence ID" value="SVE07107.1"/>
    <property type="molecule type" value="Genomic_DNA"/>
</dbReference>
<dbReference type="AlphaFoldDB" id="A0A383AH11"/>
<reference evidence="2" key="1">
    <citation type="submission" date="2018-05" db="EMBL/GenBank/DDBJ databases">
        <authorList>
            <person name="Lanie J.A."/>
            <person name="Ng W.-L."/>
            <person name="Kazmierczak K.M."/>
            <person name="Andrzejewski T.M."/>
            <person name="Davidsen T.M."/>
            <person name="Wayne K.J."/>
            <person name="Tettelin H."/>
            <person name="Glass J.I."/>
            <person name="Rusch D."/>
            <person name="Podicherti R."/>
            <person name="Tsui H.-C.T."/>
            <person name="Winkler M.E."/>
        </authorList>
    </citation>
    <scope>NUCLEOTIDE SEQUENCE</scope>
</reference>
<feature type="region of interest" description="Disordered" evidence="1">
    <location>
        <begin position="1"/>
        <end position="29"/>
    </location>
</feature>
<feature type="region of interest" description="Disordered" evidence="1">
    <location>
        <begin position="67"/>
        <end position="97"/>
    </location>
</feature>
<feature type="compositionally biased region" description="Basic and acidic residues" evidence="1">
    <location>
        <begin position="79"/>
        <end position="90"/>
    </location>
</feature>
<organism evidence="2">
    <name type="scientific">marine metagenome</name>
    <dbReference type="NCBI Taxonomy" id="408172"/>
    <lineage>
        <taxon>unclassified sequences</taxon>
        <taxon>metagenomes</taxon>
        <taxon>ecological metagenomes</taxon>
    </lineage>
</organism>
<accession>A0A383AH11</accession>